<gene>
    <name evidence="2" type="ORF">N7539_000984</name>
</gene>
<sequence>MKKETAAAKRKADIMSSSATVNVNFNVHVSNSGTFEIQPAQSAEPAAKKAKAAPKQSATKKKASPVIDSNTSTATSSRPKQTARKSTNSSPAVSDAWAPPGKLHLKGTVPNKNKAKTAPTKTTVDKRETARPRSSIGAQTKTTSGGLVRQQAGYSRQLDEDAPPPYSEQDPTPSTSQNTELPMPTRGPTGRIGLLNGRYDVTCRFVQDLWGCSNDFLNLVATLDGNTLWLNFDLGVARGMIKVQRPYVVNDQYPVRAFWRGSALSQETMESERQLVDSDDRAGVSNGLYFLGDGHIKGFIQYRCREHARDQTLHFDAYRWSSQSMTSEISPTQARETWASLRKHSPYQDGSRYYLACV</sequence>
<feature type="compositionally biased region" description="Polar residues" evidence="1">
    <location>
        <begin position="169"/>
        <end position="180"/>
    </location>
</feature>
<feature type="region of interest" description="Disordered" evidence="1">
    <location>
        <begin position="1"/>
        <end position="22"/>
    </location>
</feature>
<feature type="compositionally biased region" description="Basic and acidic residues" evidence="1">
    <location>
        <begin position="1"/>
        <end position="13"/>
    </location>
</feature>
<feature type="compositionally biased region" description="Low complexity" evidence="1">
    <location>
        <begin position="36"/>
        <end position="45"/>
    </location>
</feature>
<dbReference type="RefSeq" id="XP_056794881.1">
    <property type="nucleotide sequence ID" value="XM_056930588.1"/>
</dbReference>
<comment type="caution">
    <text evidence="2">The sequence shown here is derived from an EMBL/GenBank/DDBJ whole genome shotgun (WGS) entry which is preliminary data.</text>
</comment>
<feature type="compositionally biased region" description="Low complexity" evidence="1">
    <location>
        <begin position="110"/>
        <end position="122"/>
    </location>
</feature>
<proteinExistence type="predicted"/>
<dbReference type="EMBL" id="JAPWDQ010000001">
    <property type="protein sequence ID" value="KAJ5495868.1"/>
    <property type="molecule type" value="Genomic_DNA"/>
</dbReference>
<feature type="compositionally biased region" description="Basic residues" evidence="1">
    <location>
        <begin position="48"/>
        <end position="63"/>
    </location>
</feature>
<name>A0A9W9XMX7_9EURO</name>
<evidence type="ECO:0000313" key="2">
    <source>
        <dbReference type="EMBL" id="KAJ5495868.1"/>
    </source>
</evidence>
<dbReference type="Proteomes" id="UP001148312">
    <property type="component" value="Unassembled WGS sequence"/>
</dbReference>
<reference evidence="2" key="2">
    <citation type="journal article" date="2023" name="IMA Fungus">
        <title>Comparative genomic study of the Penicillium genus elucidates a diverse pangenome and 15 lateral gene transfer events.</title>
        <authorList>
            <person name="Petersen C."/>
            <person name="Sorensen T."/>
            <person name="Nielsen M.R."/>
            <person name="Sondergaard T.E."/>
            <person name="Sorensen J.L."/>
            <person name="Fitzpatrick D.A."/>
            <person name="Frisvad J.C."/>
            <person name="Nielsen K.L."/>
        </authorList>
    </citation>
    <scope>NUCLEOTIDE SEQUENCE</scope>
    <source>
        <strain evidence="2">IBT 30728</strain>
    </source>
</reference>
<evidence type="ECO:0000313" key="3">
    <source>
        <dbReference type="Proteomes" id="UP001148312"/>
    </source>
</evidence>
<reference evidence="2" key="1">
    <citation type="submission" date="2022-12" db="EMBL/GenBank/DDBJ databases">
        <authorList>
            <person name="Petersen C."/>
        </authorList>
    </citation>
    <scope>NUCLEOTIDE SEQUENCE</scope>
    <source>
        <strain evidence="2">IBT 30728</strain>
    </source>
</reference>
<feature type="compositionally biased region" description="Polar residues" evidence="1">
    <location>
        <begin position="67"/>
        <end position="92"/>
    </location>
</feature>
<organism evidence="2 3">
    <name type="scientific">Penicillium diatomitis</name>
    <dbReference type="NCBI Taxonomy" id="2819901"/>
    <lineage>
        <taxon>Eukaryota</taxon>
        <taxon>Fungi</taxon>
        <taxon>Dikarya</taxon>
        <taxon>Ascomycota</taxon>
        <taxon>Pezizomycotina</taxon>
        <taxon>Eurotiomycetes</taxon>
        <taxon>Eurotiomycetidae</taxon>
        <taxon>Eurotiales</taxon>
        <taxon>Aspergillaceae</taxon>
        <taxon>Penicillium</taxon>
    </lineage>
</organism>
<feature type="region of interest" description="Disordered" evidence="1">
    <location>
        <begin position="36"/>
        <end position="191"/>
    </location>
</feature>
<evidence type="ECO:0000256" key="1">
    <source>
        <dbReference type="SAM" id="MobiDB-lite"/>
    </source>
</evidence>
<keyword evidence="3" id="KW-1185">Reference proteome</keyword>
<dbReference type="AlphaFoldDB" id="A0A9W9XMX7"/>
<accession>A0A9W9XMX7</accession>
<protein>
    <submittedName>
        <fullName evidence="2">Uncharacterized protein</fullName>
    </submittedName>
</protein>
<dbReference type="GeneID" id="81620837"/>
<feature type="compositionally biased region" description="Polar residues" evidence="1">
    <location>
        <begin position="136"/>
        <end position="145"/>
    </location>
</feature>